<organism evidence="5 6">
    <name type="scientific">Halioxenophilus aromaticivorans</name>
    <dbReference type="NCBI Taxonomy" id="1306992"/>
    <lineage>
        <taxon>Bacteria</taxon>
        <taxon>Pseudomonadati</taxon>
        <taxon>Pseudomonadota</taxon>
        <taxon>Gammaproteobacteria</taxon>
        <taxon>Alteromonadales</taxon>
        <taxon>Alteromonadaceae</taxon>
        <taxon>Halioxenophilus</taxon>
    </lineage>
</organism>
<protein>
    <recommendedName>
        <fullName evidence="3">Pyridine nucleotide-disulfide oxidoreductase domain-containing protein 2</fullName>
    </recommendedName>
</protein>
<evidence type="ECO:0000256" key="3">
    <source>
        <dbReference type="ARBA" id="ARBA00040298"/>
    </source>
</evidence>
<proteinExistence type="predicted"/>
<feature type="domain" description="Amine oxidase" evidence="4">
    <location>
        <begin position="18"/>
        <end position="510"/>
    </location>
</feature>
<evidence type="ECO:0000259" key="4">
    <source>
        <dbReference type="Pfam" id="PF01593"/>
    </source>
</evidence>
<dbReference type="PANTHER" id="PTHR10668:SF103">
    <property type="entry name" value="PYRIDINE NUCLEOTIDE-DISULFIDE OXIDOREDUCTASE DOMAIN-CONTAINING PROTEIN 2"/>
    <property type="match status" value="1"/>
</dbReference>
<dbReference type="InterPro" id="IPR002937">
    <property type="entry name" value="Amino_oxidase"/>
</dbReference>
<dbReference type="Proteomes" id="UP001409585">
    <property type="component" value="Unassembled WGS sequence"/>
</dbReference>
<dbReference type="Pfam" id="PF01593">
    <property type="entry name" value="Amino_oxidase"/>
    <property type="match status" value="1"/>
</dbReference>
<sequence>MVQHAHFDVAIVGGGHNGLTSACYLAKSGKKVIVLESLAQVGGMCTSGPLIPAAPEHTIHPCSLDLMSLRVHPFVPEELELHRHGFRQEDMNPGYVYCHPDGNSLIFGRTPEETAAEIQRYSPNDAQAFLELMNVVYAFIDMVVPMMRVDPARFNLLAKLNALKVLIKNRKIKPEIMALISSPAYTSIAERFEHPIVRSSLCCLLGAAGPITAEATGVYFALLGFIHKYGLGRAMGGMQTIAEALAGRLKELGGEVRVNCPVAEIISEDKKVKGIRLVSGEVIQAAAVIASIHPKPALEMVTAGQLDQKVLTRVAMAPANAHGGSPIKVDMALSGHVKYSRLEAKRGDGISLRKSVLLIGTEEAVLDNFKCVKRDQISAMPYMWVTLPTAMDPSQAPAGCDVAYLYPVAMPVDPECGWEAVRDQVGQQVIDWAAEYMEGLTEMEIGRTMAVARDWETQFNVLNGCVIHIDTCTTRSSTMRPAAGLGGDTLPVEGLYLGGAGIHPGGGVNGMPGRIAAQRVSRYLAR</sequence>
<accession>A0AAV3U6K9</accession>
<dbReference type="GO" id="GO:0016491">
    <property type="term" value="F:oxidoreductase activity"/>
    <property type="evidence" value="ECO:0007669"/>
    <property type="project" value="InterPro"/>
</dbReference>
<comment type="function">
    <text evidence="1">Probable oxidoreductase that may play a role as regulator of mitochondrial function.</text>
</comment>
<dbReference type="PANTHER" id="PTHR10668">
    <property type="entry name" value="PHYTOENE DEHYDROGENASE"/>
    <property type="match status" value="1"/>
</dbReference>
<dbReference type="RefSeq" id="WP_345425568.1">
    <property type="nucleotide sequence ID" value="NZ_AP031496.1"/>
</dbReference>
<dbReference type="Gene3D" id="3.50.50.60">
    <property type="entry name" value="FAD/NAD(P)-binding domain"/>
    <property type="match status" value="2"/>
</dbReference>
<comment type="subunit">
    <text evidence="2">Interacts with COX5B; this interaction may contribute to localize PYROXD2 to the inner face of the inner mitochondrial membrane.</text>
</comment>
<dbReference type="EMBL" id="BAABLX010000029">
    <property type="protein sequence ID" value="GAA4951794.1"/>
    <property type="molecule type" value="Genomic_DNA"/>
</dbReference>
<dbReference type="SUPFAM" id="SSF51905">
    <property type="entry name" value="FAD/NAD(P)-binding domain"/>
    <property type="match status" value="1"/>
</dbReference>
<dbReference type="InterPro" id="IPR036188">
    <property type="entry name" value="FAD/NAD-bd_sf"/>
</dbReference>
<evidence type="ECO:0000256" key="2">
    <source>
        <dbReference type="ARBA" id="ARBA00038825"/>
    </source>
</evidence>
<evidence type="ECO:0000313" key="6">
    <source>
        <dbReference type="Proteomes" id="UP001409585"/>
    </source>
</evidence>
<evidence type="ECO:0000256" key="1">
    <source>
        <dbReference type="ARBA" id="ARBA00037217"/>
    </source>
</evidence>
<gene>
    <name evidence="5" type="ORF">GCM10025791_35480</name>
</gene>
<name>A0AAV3U6K9_9ALTE</name>
<dbReference type="AlphaFoldDB" id="A0AAV3U6K9"/>
<comment type="caution">
    <text evidence="5">The sequence shown here is derived from an EMBL/GenBank/DDBJ whole genome shotgun (WGS) entry which is preliminary data.</text>
</comment>
<reference evidence="6" key="1">
    <citation type="journal article" date="2019" name="Int. J. Syst. Evol. Microbiol.">
        <title>The Global Catalogue of Microorganisms (GCM) 10K type strain sequencing project: providing services to taxonomists for standard genome sequencing and annotation.</title>
        <authorList>
            <consortium name="The Broad Institute Genomics Platform"/>
            <consortium name="The Broad Institute Genome Sequencing Center for Infectious Disease"/>
            <person name="Wu L."/>
            <person name="Ma J."/>
        </authorList>
    </citation>
    <scope>NUCLEOTIDE SEQUENCE [LARGE SCALE GENOMIC DNA]</scope>
    <source>
        <strain evidence="6">JCM 19134</strain>
    </source>
</reference>
<evidence type="ECO:0000313" key="5">
    <source>
        <dbReference type="EMBL" id="GAA4951794.1"/>
    </source>
</evidence>
<keyword evidence="6" id="KW-1185">Reference proteome</keyword>